<feature type="compositionally biased region" description="Low complexity" evidence="4">
    <location>
        <begin position="703"/>
        <end position="720"/>
    </location>
</feature>
<dbReference type="SMART" id="SM00020">
    <property type="entry name" value="Tryp_SPc"/>
    <property type="match status" value="1"/>
</dbReference>
<proteinExistence type="predicted"/>
<dbReference type="PROSITE" id="PS50240">
    <property type="entry name" value="TRYPSIN_DOM"/>
    <property type="match status" value="1"/>
</dbReference>
<evidence type="ECO:0000256" key="1">
    <source>
        <dbReference type="ARBA" id="ARBA00023157"/>
    </source>
</evidence>
<feature type="compositionally biased region" description="Polar residues" evidence="4">
    <location>
        <begin position="47"/>
        <end position="56"/>
    </location>
</feature>
<dbReference type="InterPro" id="IPR018072">
    <property type="entry name" value="Conotoxin_a-typ_CS"/>
</dbReference>
<name>A0A9K3KIN6_9STRA</name>
<comment type="caution">
    <text evidence="6">The sequence shown here is derived from an EMBL/GenBank/DDBJ whole genome shotgun (WGS) entry which is preliminary data.</text>
</comment>
<dbReference type="PROSITE" id="PS00135">
    <property type="entry name" value="TRYPSIN_SER"/>
    <property type="match status" value="1"/>
</dbReference>
<organism evidence="6 7">
    <name type="scientific">Nitzschia inconspicua</name>
    <dbReference type="NCBI Taxonomy" id="303405"/>
    <lineage>
        <taxon>Eukaryota</taxon>
        <taxon>Sar</taxon>
        <taxon>Stramenopiles</taxon>
        <taxon>Ochrophyta</taxon>
        <taxon>Bacillariophyta</taxon>
        <taxon>Bacillariophyceae</taxon>
        <taxon>Bacillariophycidae</taxon>
        <taxon>Bacillariales</taxon>
        <taxon>Bacillariaceae</taxon>
        <taxon>Nitzschia</taxon>
    </lineage>
</organism>
<keyword evidence="3" id="KW-0378">Hydrolase</keyword>
<dbReference type="PROSITE" id="PS60014">
    <property type="entry name" value="ALPHA_CONOTOXIN"/>
    <property type="match status" value="1"/>
</dbReference>
<dbReference type="InterPro" id="IPR050430">
    <property type="entry name" value="Peptidase_S1"/>
</dbReference>
<keyword evidence="3" id="KW-0720">Serine protease</keyword>
<feature type="compositionally biased region" description="Polar residues" evidence="4">
    <location>
        <begin position="73"/>
        <end position="94"/>
    </location>
</feature>
<dbReference type="PANTHER" id="PTHR24276">
    <property type="entry name" value="POLYSERASE-RELATED"/>
    <property type="match status" value="1"/>
</dbReference>
<dbReference type="PROSITE" id="PS00134">
    <property type="entry name" value="TRYPSIN_HIS"/>
    <property type="match status" value="1"/>
</dbReference>
<dbReference type="AlphaFoldDB" id="A0A9K3KIN6"/>
<reference evidence="6" key="2">
    <citation type="submission" date="2021-04" db="EMBL/GenBank/DDBJ databases">
        <authorList>
            <person name="Podell S."/>
        </authorList>
    </citation>
    <scope>NUCLEOTIDE SEQUENCE</scope>
    <source>
        <strain evidence="6">Hildebrandi</strain>
    </source>
</reference>
<dbReference type="OrthoDB" id="8440449at2759"/>
<evidence type="ECO:0000313" key="6">
    <source>
        <dbReference type="EMBL" id="KAG7343950.1"/>
    </source>
</evidence>
<feature type="domain" description="Peptidase S1" evidence="5">
    <location>
        <begin position="107"/>
        <end position="371"/>
    </location>
</feature>
<dbReference type="PANTHER" id="PTHR24276:SF98">
    <property type="entry name" value="FI18310P1-RELATED"/>
    <property type="match status" value="1"/>
</dbReference>
<keyword evidence="1" id="KW-1015">Disulfide bond</keyword>
<dbReference type="Pfam" id="PF00089">
    <property type="entry name" value="Trypsin"/>
    <property type="match status" value="2"/>
</dbReference>
<gene>
    <name evidence="6" type="ORF">IV203_021958</name>
</gene>
<evidence type="ECO:0000313" key="7">
    <source>
        <dbReference type="Proteomes" id="UP000693970"/>
    </source>
</evidence>
<evidence type="ECO:0000256" key="2">
    <source>
        <dbReference type="ARBA" id="ARBA00023180"/>
    </source>
</evidence>
<dbReference type="GO" id="GO:0006508">
    <property type="term" value="P:proteolysis"/>
    <property type="evidence" value="ECO:0007669"/>
    <property type="project" value="UniProtKB-KW"/>
</dbReference>
<dbReference type="InterPro" id="IPR001254">
    <property type="entry name" value="Trypsin_dom"/>
</dbReference>
<dbReference type="InterPro" id="IPR033116">
    <property type="entry name" value="TRYPSIN_SER"/>
</dbReference>
<sequence length="720" mass="78327">MDQTNNPKHQSSGYIMSFLLQSILLFTTTASLLVVADTGVGAADLYSTSSNPSAEQSTSLSSTSLHELEAPTTIGQTSSRLSSKSQPLVRSITSNNNNHNHNNRELIIGGHNAEQGRYPYFVALQNAQGDTECGGTLIAPDIVLTAAHCVASDLKTALVGKYWNDDQNYSDEYERIDIVNPLDNDRDDLAIVNFLRASGDAIVETTGFVHPQHNLKKRSYDVMLMKLKRPSTKPTVTVNFDPNFPQKRGGNEIVVVGMGRIEVGGSKPDILQQVYMDFLPYEECINYAHGTVDFKSELLPDMMCTFGASIYPVRGQCYGDSGGPYLTTGDSYQEDVQVGVVSWAVNCASGVFPMVGSRTSASASFIKDIACAITAVPSTPLCNPTGTMFGPKLVQVTNGVTVSVHIYSDPFPHEISWKITSPDQSLLYAQVAFGDIQNDHDFRVVDLPPGQDFIFYILDAADDGILSDVDAIAYEIVLTEQGKDVVLLAGDGAFWTDRTETFRVPTDSEVSGLMVPLPESGARPFTGDTDAVLVRVFFDFGDYHDDLAWSITDALDESNVFVSKGFATYRYGDHATEEIYLPVGRYHFIIQDRRGTDEYRAFHSYQISYRNKSGEMIPILESQGVLAVDSSTQEFNVPALEGSIDSSGNGEGQVSTINSNGDSLRVCVDFGLPCQVFSDCCSGRCASGICRTSTANPRRQRNRIGAANGRGGASRNVNGK</sequence>
<keyword evidence="2" id="KW-0325">Glycoprotein</keyword>
<dbReference type="InterPro" id="IPR018114">
    <property type="entry name" value="TRYPSIN_HIS"/>
</dbReference>
<dbReference type="EMBL" id="JAGRRH010000023">
    <property type="protein sequence ID" value="KAG7343950.1"/>
    <property type="molecule type" value="Genomic_DNA"/>
</dbReference>
<accession>A0A9K3KIN6</accession>
<protein>
    <submittedName>
        <fullName evidence="6">Peptidase S1 and S6 chymotrypsin/Hap family protein</fullName>
    </submittedName>
</protein>
<evidence type="ECO:0000259" key="5">
    <source>
        <dbReference type="PROSITE" id="PS50240"/>
    </source>
</evidence>
<keyword evidence="7" id="KW-1185">Reference proteome</keyword>
<dbReference type="GO" id="GO:0004252">
    <property type="term" value="F:serine-type endopeptidase activity"/>
    <property type="evidence" value="ECO:0007669"/>
    <property type="project" value="InterPro"/>
</dbReference>
<reference evidence="6" key="1">
    <citation type="journal article" date="2021" name="Sci. Rep.">
        <title>Diploid genomic architecture of Nitzschia inconspicua, an elite biomass production diatom.</title>
        <authorList>
            <person name="Oliver A."/>
            <person name="Podell S."/>
            <person name="Pinowska A."/>
            <person name="Traller J.C."/>
            <person name="Smith S.R."/>
            <person name="McClure R."/>
            <person name="Beliaev A."/>
            <person name="Bohutskyi P."/>
            <person name="Hill E.A."/>
            <person name="Rabines A."/>
            <person name="Zheng H."/>
            <person name="Allen L.Z."/>
            <person name="Kuo A."/>
            <person name="Grigoriev I.V."/>
            <person name="Allen A.E."/>
            <person name="Hazlebeck D."/>
            <person name="Allen E.E."/>
        </authorList>
    </citation>
    <scope>NUCLEOTIDE SEQUENCE</scope>
    <source>
        <strain evidence="6">Hildebrandi</strain>
    </source>
</reference>
<evidence type="ECO:0000256" key="3">
    <source>
        <dbReference type="RuleBase" id="RU363034"/>
    </source>
</evidence>
<evidence type="ECO:0000256" key="4">
    <source>
        <dbReference type="SAM" id="MobiDB-lite"/>
    </source>
</evidence>
<dbReference type="Proteomes" id="UP000693970">
    <property type="component" value="Unassembled WGS sequence"/>
</dbReference>
<keyword evidence="3" id="KW-0645">Protease</keyword>
<feature type="region of interest" description="Disordered" evidence="4">
    <location>
        <begin position="701"/>
        <end position="720"/>
    </location>
</feature>
<feature type="region of interest" description="Disordered" evidence="4">
    <location>
        <begin position="47"/>
        <end position="103"/>
    </location>
</feature>
<dbReference type="CDD" id="cd00190">
    <property type="entry name" value="Tryp_SPc"/>
    <property type="match status" value="1"/>
</dbReference>